<evidence type="ECO:0000313" key="2">
    <source>
        <dbReference type="Proteomes" id="UP000580250"/>
    </source>
</evidence>
<gene>
    <name evidence="1" type="ORF">MENT_LOCUS38289</name>
</gene>
<evidence type="ECO:0000313" key="1">
    <source>
        <dbReference type="EMBL" id="CAD2185836.1"/>
    </source>
</evidence>
<comment type="caution">
    <text evidence="1">The sequence shown here is derived from an EMBL/GenBank/DDBJ whole genome shotgun (WGS) entry which is preliminary data.</text>
</comment>
<protein>
    <submittedName>
        <fullName evidence="1">Uncharacterized protein</fullName>
    </submittedName>
</protein>
<dbReference type="EMBL" id="CAJEWN010000562">
    <property type="protein sequence ID" value="CAD2185836.1"/>
    <property type="molecule type" value="Genomic_DNA"/>
</dbReference>
<sequence length="91" mass="10619">MKIVVKSEVQEEMTSAFEQNEQMNEVSNALTTFGGNDMLMNNPTIVRSFRTSTHVYYLEGTNWSESEEKIKKGDWEWIFGKINIIIFEIFS</sequence>
<name>A0A6V7WFR1_MELEN</name>
<dbReference type="AlphaFoldDB" id="A0A6V7WFR1"/>
<dbReference type="Proteomes" id="UP000580250">
    <property type="component" value="Unassembled WGS sequence"/>
</dbReference>
<proteinExistence type="predicted"/>
<accession>A0A6V7WFR1</accession>
<organism evidence="1 2">
    <name type="scientific">Meloidogyne enterolobii</name>
    <name type="common">Root-knot nematode worm</name>
    <name type="synonym">Meloidogyne mayaguensis</name>
    <dbReference type="NCBI Taxonomy" id="390850"/>
    <lineage>
        <taxon>Eukaryota</taxon>
        <taxon>Metazoa</taxon>
        <taxon>Ecdysozoa</taxon>
        <taxon>Nematoda</taxon>
        <taxon>Chromadorea</taxon>
        <taxon>Rhabditida</taxon>
        <taxon>Tylenchina</taxon>
        <taxon>Tylenchomorpha</taxon>
        <taxon>Tylenchoidea</taxon>
        <taxon>Meloidogynidae</taxon>
        <taxon>Meloidogyninae</taxon>
        <taxon>Meloidogyne</taxon>
    </lineage>
</organism>
<reference evidence="1 2" key="1">
    <citation type="submission" date="2020-08" db="EMBL/GenBank/DDBJ databases">
        <authorList>
            <person name="Koutsovoulos G."/>
            <person name="Danchin GJ E."/>
        </authorList>
    </citation>
    <scope>NUCLEOTIDE SEQUENCE [LARGE SCALE GENOMIC DNA]</scope>
</reference>